<dbReference type="InterPro" id="IPR036397">
    <property type="entry name" value="RNaseH_sf"/>
</dbReference>
<evidence type="ECO:0000313" key="2">
    <source>
        <dbReference type="EMBL" id="TYL69857.1"/>
    </source>
</evidence>
<dbReference type="GO" id="GO:0003676">
    <property type="term" value="F:nucleic acid binding"/>
    <property type="evidence" value="ECO:0007669"/>
    <property type="project" value="InterPro"/>
</dbReference>
<dbReference type="InterPro" id="IPR038717">
    <property type="entry name" value="Tc1-like_DDE_dom"/>
</dbReference>
<dbReference type="PANTHER" id="PTHR30347:SF1">
    <property type="entry name" value="MECHANOSENSITIVE CHANNEL MSCK"/>
    <property type="match status" value="1"/>
</dbReference>
<keyword evidence="3" id="KW-1185">Reference proteome</keyword>
<dbReference type="Pfam" id="PF13565">
    <property type="entry name" value="HTH_32"/>
    <property type="match status" value="1"/>
</dbReference>
<gene>
    <name evidence="2" type="ORF">FXB38_42245</name>
</gene>
<dbReference type="RefSeq" id="WP_148756738.1">
    <property type="nucleotide sequence ID" value="NZ_VSSR01000161.1"/>
</dbReference>
<dbReference type="OrthoDB" id="2375382at2"/>
<dbReference type="InterPro" id="IPR009057">
    <property type="entry name" value="Homeodomain-like_sf"/>
</dbReference>
<dbReference type="PANTHER" id="PTHR30347">
    <property type="entry name" value="POTASSIUM CHANNEL RELATED"/>
    <property type="match status" value="1"/>
</dbReference>
<dbReference type="InterPro" id="IPR052702">
    <property type="entry name" value="MscS-like_channel"/>
</dbReference>
<evidence type="ECO:0000259" key="1">
    <source>
        <dbReference type="Pfam" id="PF13358"/>
    </source>
</evidence>
<proteinExistence type="predicted"/>
<feature type="domain" description="Tc1-like transposase DDE" evidence="1">
    <location>
        <begin position="172"/>
        <end position="318"/>
    </location>
</feature>
<dbReference type="Gene3D" id="3.30.420.10">
    <property type="entry name" value="Ribonuclease H-like superfamily/Ribonuclease H"/>
    <property type="match status" value="1"/>
</dbReference>
<dbReference type="Proteomes" id="UP000324853">
    <property type="component" value="Unassembled WGS sequence"/>
</dbReference>
<reference evidence="2 3" key="1">
    <citation type="submission" date="2019-08" db="EMBL/GenBank/DDBJ databases">
        <title>Bradyrhizobium hipponensis sp. nov., a rhizobium isolated from a Lupinus angustifolius root nodule in Tunisia.</title>
        <authorList>
            <person name="Off K."/>
            <person name="Rejili M."/>
            <person name="Mars M."/>
            <person name="Brachmann A."/>
            <person name="Marin M."/>
        </authorList>
    </citation>
    <scope>NUCLEOTIDE SEQUENCE [LARGE SCALE GENOMIC DNA]</scope>
    <source>
        <strain evidence="2 3">CTAW11</strain>
    </source>
</reference>
<dbReference type="InterPro" id="IPR047655">
    <property type="entry name" value="Transpos_IS630-like"/>
</dbReference>
<organism evidence="2 3">
    <name type="scientific">Bradyrhizobium cytisi</name>
    <dbReference type="NCBI Taxonomy" id="515489"/>
    <lineage>
        <taxon>Bacteria</taxon>
        <taxon>Pseudomonadati</taxon>
        <taxon>Pseudomonadota</taxon>
        <taxon>Alphaproteobacteria</taxon>
        <taxon>Hyphomicrobiales</taxon>
        <taxon>Nitrobacteraceae</taxon>
        <taxon>Bradyrhizobium</taxon>
    </lineage>
</organism>
<dbReference type="EMBL" id="VSSR01000161">
    <property type="protein sequence ID" value="TYL69857.1"/>
    <property type="molecule type" value="Genomic_DNA"/>
</dbReference>
<sequence length="359" mass="40602">MRKIERISIGAADRERLERLVRDRNTPQKVVWRAQIVLSASEGMTAEAIAATVAKSLLTVRRWRQRYTAEGVEGLLKDATRPSRVKPLSPELIKRVAHMTLHAKPPNATHWSGRSMAAAAGISLSSVQRIWDAHGLKPHLIKAFKVSRDKNFSAKVEDVVGLYLHPPHKALVLCVDEKSQIQALDRTQPGLPMKKGRAGTMTHDYKRNGTTTLFAALNMLDGSVIGACMPRHRHREFLRFLKLIDQRTPAGLDLHLIVDNYATHKTPGVQRWLKAHPRFNLHFTPTSASWLNMVERFFAEITRKRIRRGAFKSVAELRAAIMEYLENHNADPKPFVWTKSASQILEKVAKAKQALESQH</sequence>
<dbReference type="Pfam" id="PF13358">
    <property type="entry name" value="DDE_3"/>
    <property type="match status" value="1"/>
</dbReference>
<dbReference type="NCBIfam" id="NF033545">
    <property type="entry name" value="transpos_IS630"/>
    <property type="match status" value="1"/>
</dbReference>
<accession>A0A5S4VSR9</accession>
<dbReference type="SUPFAM" id="SSF46689">
    <property type="entry name" value="Homeodomain-like"/>
    <property type="match status" value="1"/>
</dbReference>
<evidence type="ECO:0000313" key="3">
    <source>
        <dbReference type="Proteomes" id="UP000324853"/>
    </source>
</evidence>
<comment type="caution">
    <text evidence="2">The sequence shown here is derived from an EMBL/GenBank/DDBJ whole genome shotgun (WGS) entry which is preliminary data.</text>
</comment>
<dbReference type="AlphaFoldDB" id="A0A5S4VSR9"/>
<protein>
    <submittedName>
        <fullName evidence="2">IS630 family transposase</fullName>
    </submittedName>
</protein>
<name>A0A5S4VSR9_9BRAD</name>